<dbReference type="CDD" id="cd01990">
    <property type="entry name" value="LarE-like"/>
    <property type="match status" value="1"/>
</dbReference>
<accession>A0A3N4E1A3</accession>
<dbReference type="SUPFAM" id="SSF52402">
    <property type="entry name" value="Adenine nucleotide alpha hydrolases-like"/>
    <property type="match status" value="1"/>
</dbReference>
<evidence type="ECO:0000256" key="2">
    <source>
        <dbReference type="PIRSR" id="PIRSR006661-1"/>
    </source>
</evidence>
<dbReference type="InterPro" id="IPR014729">
    <property type="entry name" value="Rossmann-like_a/b/a_fold"/>
</dbReference>
<reference evidence="4 6" key="1">
    <citation type="submission" date="2018-11" db="EMBL/GenBank/DDBJ databases">
        <title>Shewanella sp. M2.</title>
        <authorList>
            <person name="Hwang Y.J."/>
            <person name="Hwang C.Y."/>
        </authorList>
    </citation>
    <scope>NUCLEOTIDE SEQUENCE [LARGE SCALE GENOMIC DNA]</scope>
    <source>
        <strain evidence="4 6">M2</strain>
    </source>
</reference>
<dbReference type="InterPro" id="IPR005232">
    <property type="entry name" value="LarE"/>
</dbReference>
<dbReference type="GO" id="GO:0016783">
    <property type="term" value="F:sulfurtransferase activity"/>
    <property type="evidence" value="ECO:0007669"/>
    <property type="project" value="InterPro"/>
</dbReference>
<dbReference type="OrthoDB" id="9776919at2"/>
<dbReference type="EMBL" id="CP034073">
    <property type="protein sequence ID" value="AZG37519.1"/>
    <property type="molecule type" value="Genomic_DNA"/>
</dbReference>
<feature type="active site" description="Nucleophile and sulfur donor" evidence="2">
    <location>
        <position position="171"/>
    </location>
</feature>
<dbReference type="Pfam" id="PF02540">
    <property type="entry name" value="NAD_synthase"/>
    <property type="match status" value="1"/>
</dbReference>
<keyword evidence="6" id="KW-1185">Reference proteome</keyword>
<dbReference type="PANTHER" id="PTHR43169">
    <property type="entry name" value="EXSB FAMILY PROTEIN"/>
    <property type="match status" value="1"/>
</dbReference>
<reference evidence="7" key="2">
    <citation type="submission" date="2018-11" db="EMBL/GenBank/DDBJ databases">
        <title>Shewanella sp. R106.</title>
        <authorList>
            <person name="Hwang Y.J."/>
            <person name="Hwang C.Y."/>
        </authorList>
    </citation>
    <scope>NUCLEOTIDE SEQUENCE [LARGE SCALE GENOMIC DNA]</scope>
    <source>
        <strain evidence="7">R106</strain>
    </source>
</reference>
<dbReference type="KEGG" id="spsr:EGC80_15435"/>
<dbReference type="GO" id="GO:0006163">
    <property type="term" value="P:purine nucleotide metabolic process"/>
    <property type="evidence" value="ECO:0007669"/>
    <property type="project" value="UniProtKB-ARBA"/>
</dbReference>
<evidence type="ECO:0000313" key="7">
    <source>
        <dbReference type="Proteomes" id="UP000278855"/>
    </source>
</evidence>
<evidence type="ECO:0000313" key="6">
    <source>
        <dbReference type="Proteomes" id="UP000273778"/>
    </source>
</evidence>
<keyword evidence="1" id="KW-0436">Ligase</keyword>
<proteinExistence type="predicted"/>
<dbReference type="GO" id="GO:0016874">
    <property type="term" value="F:ligase activity"/>
    <property type="evidence" value="ECO:0007669"/>
    <property type="project" value="UniProtKB-KW"/>
</dbReference>
<evidence type="ECO:0000259" key="3">
    <source>
        <dbReference type="Pfam" id="PF02540"/>
    </source>
</evidence>
<organism evidence="5 7">
    <name type="scientific">Shewanella psychromarinicola</name>
    <dbReference type="NCBI Taxonomy" id="2487742"/>
    <lineage>
        <taxon>Bacteria</taxon>
        <taxon>Pseudomonadati</taxon>
        <taxon>Pseudomonadota</taxon>
        <taxon>Gammaproteobacteria</taxon>
        <taxon>Alteromonadales</taxon>
        <taxon>Shewanellaceae</taxon>
        <taxon>Shewanella</taxon>
    </lineage>
</organism>
<evidence type="ECO:0000313" key="5">
    <source>
        <dbReference type="EMBL" id="RPA31905.1"/>
    </source>
</evidence>
<protein>
    <submittedName>
        <fullName evidence="5">ATP-dependent sacrificial sulfur transferase LarE</fullName>
    </submittedName>
</protein>
<reference evidence="5" key="3">
    <citation type="submission" date="2018-11" db="EMBL/GenBank/DDBJ databases">
        <authorList>
            <person name="Hwang Y.J."/>
            <person name="Hwang C.Y."/>
        </authorList>
    </citation>
    <scope>NUCLEOTIDE SEQUENCE</scope>
    <source>
        <strain evidence="5">R106</strain>
    </source>
</reference>
<dbReference type="NCBIfam" id="TIGR00268">
    <property type="entry name" value="ATP-dependent sacrificial sulfur transferase LarE"/>
    <property type="match status" value="1"/>
</dbReference>
<dbReference type="PIRSF" id="PIRSF006661">
    <property type="entry name" value="PP-lp_UCP006661"/>
    <property type="match status" value="1"/>
</dbReference>
<dbReference type="AlphaFoldDB" id="A0A3N4E1A3"/>
<dbReference type="PANTHER" id="PTHR43169:SF2">
    <property type="entry name" value="NAD_GMP SYNTHASE DOMAIN-CONTAINING PROTEIN"/>
    <property type="match status" value="1"/>
</dbReference>
<evidence type="ECO:0000256" key="1">
    <source>
        <dbReference type="ARBA" id="ARBA00022598"/>
    </source>
</evidence>
<name>A0A3N4E1A3_9GAMM</name>
<dbReference type="InterPro" id="IPR052188">
    <property type="entry name" value="Ni-pincer_cofactor_biosynth"/>
</dbReference>
<dbReference type="InterPro" id="IPR022310">
    <property type="entry name" value="NAD/GMP_synthase"/>
</dbReference>
<dbReference type="Gene3D" id="3.40.50.620">
    <property type="entry name" value="HUPs"/>
    <property type="match status" value="1"/>
</dbReference>
<dbReference type="Proteomes" id="UP000273778">
    <property type="component" value="Chromosome"/>
</dbReference>
<dbReference type="Proteomes" id="UP000278855">
    <property type="component" value="Unassembled WGS sequence"/>
</dbReference>
<feature type="domain" description="NAD/GMP synthase" evidence="3">
    <location>
        <begin position="13"/>
        <end position="83"/>
    </location>
</feature>
<keyword evidence="5" id="KW-0808">Transferase</keyword>
<evidence type="ECO:0000313" key="4">
    <source>
        <dbReference type="EMBL" id="AZG37519.1"/>
    </source>
</evidence>
<dbReference type="EMBL" id="RKKB01000004">
    <property type="protein sequence ID" value="RPA31905.1"/>
    <property type="molecule type" value="Genomic_DNA"/>
</dbReference>
<sequence>MSEKYIELVSYLKGLKRVLVAFSGGVDSTFLLKAAKDALGDNAAAVTVNSPYIPSWEIEEAKEFTEKMGIKHDFIKVGIIDEIKNNPSDRCYLCKKALFSMIKEKAINEGFDYVIDGTNLDDIKDYRPGIKALNELKIVSPLLECKITKSDVREMSKDLNLLTWNKPAGACLLTRIPFDTRLEIDDINRIEKAEKYLRDKGIAAVRVRSHGDLARIEIDPTIRDQLFNTDFLDEISRKLKEYGFKYVTIDAAGYKMGSLNS</sequence>
<gene>
    <name evidence="5" type="primary">larE</name>
    <name evidence="5" type="ORF">EGC77_12925</name>
    <name evidence="4" type="ORF">EGC80_15435</name>
</gene>